<reference evidence="2 3" key="1">
    <citation type="journal article" date="2013" name="Sci. Rep.">
        <title>Extraordinary expansion of a Sorangium cellulosum genome from an alkaline milieu.</title>
        <authorList>
            <person name="Han K."/>
            <person name="Li Z.F."/>
            <person name="Peng R."/>
            <person name="Zhu L.P."/>
            <person name="Zhou T."/>
            <person name="Wang L.G."/>
            <person name="Li S.G."/>
            <person name="Zhang X.B."/>
            <person name="Hu W."/>
            <person name="Wu Z.H."/>
            <person name="Qin N."/>
            <person name="Li Y.Z."/>
        </authorList>
    </citation>
    <scope>NUCLEOTIDE SEQUENCE [LARGE SCALE GENOMIC DNA]</scope>
    <source>
        <strain evidence="2 3">So0157-2</strain>
    </source>
</reference>
<dbReference type="SUPFAM" id="SSF55486">
    <property type="entry name" value="Metalloproteases ('zincins'), catalytic domain"/>
    <property type="match status" value="1"/>
</dbReference>
<dbReference type="KEGG" id="scu:SCE1572_20830"/>
<gene>
    <name evidence="2" type="ORF">SCE1572_20830</name>
</gene>
<feature type="region of interest" description="Disordered" evidence="1">
    <location>
        <begin position="1"/>
        <end position="35"/>
    </location>
</feature>
<proteinExistence type="predicted"/>
<feature type="compositionally biased region" description="Low complexity" evidence="1">
    <location>
        <begin position="17"/>
        <end position="29"/>
    </location>
</feature>
<dbReference type="PATRIC" id="fig|1254432.3.peg.4704"/>
<dbReference type="EMBL" id="CP003969">
    <property type="protein sequence ID" value="AGP36721.1"/>
    <property type="molecule type" value="Genomic_DNA"/>
</dbReference>
<organism evidence="2 3">
    <name type="scientific">Sorangium cellulosum So0157-2</name>
    <dbReference type="NCBI Taxonomy" id="1254432"/>
    <lineage>
        <taxon>Bacteria</taxon>
        <taxon>Pseudomonadati</taxon>
        <taxon>Myxococcota</taxon>
        <taxon>Polyangia</taxon>
        <taxon>Polyangiales</taxon>
        <taxon>Polyangiaceae</taxon>
        <taxon>Sorangium</taxon>
    </lineage>
</organism>
<evidence type="ECO:0000256" key="1">
    <source>
        <dbReference type="SAM" id="MobiDB-lite"/>
    </source>
</evidence>
<protein>
    <submittedName>
        <fullName evidence="2">Uncharacterized protein</fullName>
    </submittedName>
</protein>
<accession>S4XWH2</accession>
<evidence type="ECO:0000313" key="2">
    <source>
        <dbReference type="EMBL" id="AGP36721.1"/>
    </source>
</evidence>
<sequence>MSSAARTAGQRAAFPVRRSSLRSARARQSVHGGAPRPWGCARVDRPRPALAALAALAFGAAGCSGAARDEAGTPGGAASGREVSLPAAAAELEAMSGAVLEGREATFRDILADTIAKDAYLCLPAPRDVFHGEAPEGERRIAGMMPHYGLFFGPMSYLVRRRGGAWEVEVRIAVDPPAGGAWLELPDCGLAGALGGAIACRGTPYARSGSTDACPGSGEFTARATPAAIRALLSRWSTEVEGYWNRDARAFGLPVRYDFDFVLGDDARGRALRVDLAVPLSPTCGRTPYFSAMRAGWSLPVLAHEVGHVLGLLDEYEALSGIVGCYPKTPFPGAEISRMGFSMREQTRLLPVHHYLVLRRFFCRAPASMDPYAGAIR</sequence>
<dbReference type="AlphaFoldDB" id="S4XWH2"/>
<dbReference type="Proteomes" id="UP000014803">
    <property type="component" value="Chromosome"/>
</dbReference>
<name>S4XWH2_SORCE</name>
<evidence type="ECO:0000313" key="3">
    <source>
        <dbReference type="Proteomes" id="UP000014803"/>
    </source>
</evidence>
<dbReference type="HOGENOM" id="CLU_833933_0_0_7"/>
<dbReference type="RefSeq" id="WP_020736100.1">
    <property type="nucleotide sequence ID" value="NC_021658.1"/>
</dbReference>